<dbReference type="KEGG" id="pcx:LPB68_02830"/>
<name>A0A167DNN5_9BACL</name>
<organism evidence="1 2">
    <name type="scientific">Paenibacillus crassostreae</name>
    <dbReference type="NCBI Taxonomy" id="1763538"/>
    <lineage>
        <taxon>Bacteria</taxon>
        <taxon>Bacillati</taxon>
        <taxon>Bacillota</taxon>
        <taxon>Bacilli</taxon>
        <taxon>Bacillales</taxon>
        <taxon>Paenibacillaceae</taxon>
        <taxon>Paenibacillus</taxon>
    </lineage>
</organism>
<keyword evidence="2" id="KW-1185">Reference proteome</keyword>
<comment type="caution">
    <text evidence="1">The sequence shown here is derived from an EMBL/GenBank/DDBJ whole genome shotgun (WGS) entry which is preliminary data.</text>
</comment>
<evidence type="ECO:0000313" key="1">
    <source>
        <dbReference type="EMBL" id="OAB74598.1"/>
    </source>
</evidence>
<dbReference type="Proteomes" id="UP000077134">
    <property type="component" value="Unassembled WGS sequence"/>
</dbReference>
<dbReference type="EMBL" id="LSFN01000014">
    <property type="protein sequence ID" value="OAB74598.1"/>
    <property type="molecule type" value="Genomic_DNA"/>
</dbReference>
<reference evidence="1 2" key="1">
    <citation type="submission" date="2016-02" db="EMBL/GenBank/DDBJ databases">
        <title>Paenibacillus sp. LPB0068, isolated from Crassostrea gigas.</title>
        <authorList>
            <person name="Shin S.-K."/>
            <person name="Yi H."/>
        </authorList>
    </citation>
    <scope>NUCLEOTIDE SEQUENCE [LARGE SCALE GENOMIC DNA]</scope>
    <source>
        <strain evidence="1 2">LPB0068</strain>
    </source>
</reference>
<dbReference type="AlphaFoldDB" id="A0A167DNN5"/>
<proteinExistence type="predicted"/>
<gene>
    <name evidence="1" type="ORF">PNBC_11130</name>
</gene>
<evidence type="ECO:0000313" key="2">
    <source>
        <dbReference type="Proteomes" id="UP000077134"/>
    </source>
</evidence>
<sequence>MAVIKEHQQVITVKTRKQVNELIELLEKKRRRHRKEMGGVDDNYWSKTTVSVMQRENSYKSMKK</sequence>
<protein>
    <submittedName>
        <fullName evidence="1">Uncharacterized protein</fullName>
    </submittedName>
</protein>
<accession>A0A167DNN5</accession>